<dbReference type="SMART" id="SM01207">
    <property type="entry name" value="G3P_acyltransf"/>
    <property type="match status" value="1"/>
</dbReference>
<feature type="transmembrane region" description="Helical" evidence="10">
    <location>
        <begin position="141"/>
        <end position="160"/>
    </location>
</feature>
<protein>
    <submittedName>
        <fullName evidence="11">Unannotated protein</fullName>
    </submittedName>
</protein>
<reference evidence="11" key="1">
    <citation type="submission" date="2020-05" db="EMBL/GenBank/DDBJ databases">
        <authorList>
            <person name="Chiriac C."/>
            <person name="Salcher M."/>
            <person name="Ghai R."/>
            <person name="Kavagutti S V."/>
        </authorList>
    </citation>
    <scope>NUCLEOTIDE SEQUENCE</scope>
</reference>
<feature type="transmembrane region" description="Helical" evidence="10">
    <location>
        <begin position="115"/>
        <end position="134"/>
    </location>
</feature>
<evidence type="ECO:0000256" key="2">
    <source>
        <dbReference type="ARBA" id="ARBA00022516"/>
    </source>
</evidence>
<keyword evidence="3" id="KW-0808">Transferase</keyword>
<keyword evidence="6" id="KW-0443">Lipid metabolism</keyword>
<sequence length="199" mass="20369">MILLALLPAAYVVGMFPSAAMVARAKGIDITSAGSGNPGASNVSRLLGWKWGLVVFALDAAKGALAAGGGWMLEGRGAGYLCVAAATLGHMFPVAHRFGTRRFAGGKGVATVGGAMFVLEPIVSSILLAVWFAISRLTKKASLASIGIIVLLPIGAALAGAPGREIGAMVALGALVMVKHTSNIKRLIRREELTLGKNH</sequence>
<evidence type="ECO:0000313" key="11">
    <source>
        <dbReference type="EMBL" id="CAB4866076.1"/>
    </source>
</evidence>
<evidence type="ECO:0000256" key="9">
    <source>
        <dbReference type="ARBA" id="ARBA00023264"/>
    </source>
</evidence>
<dbReference type="InterPro" id="IPR003811">
    <property type="entry name" value="G3P_acylTferase_PlsY"/>
</dbReference>
<evidence type="ECO:0000256" key="7">
    <source>
        <dbReference type="ARBA" id="ARBA00023136"/>
    </source>
</evidence>
<keyword evidence="2" id="KW-0444">Lipid biosynthesis</keyword>
<evidence type="ECO:0000256" key="1">
    <source>
        <dbReference type="ARBA" id="ARBA00022475"/>
    </source>
</evidence>
<dbReference type="EMBL" id="CAFBLP010000009">
    <property type="protein sequence ID" value="CAB4866076.1"/>
    <property type="molecule type" value="Genomic_DNA"/>
</dbReference>
<keyword evidence="4 10" id="KW-0812">Transmembrane</keyword>
<evidence type="ECO:0000256" key="4">
    <source>
        <dbReference type="ARBA" id="ARBA00022692"/>
    </source>
</evidence>
<evidence type="ECO:0000256" key="8">
    <source>
        <dbReference type="ARBA" id="ARBA00023209"/>
    </source>
</evidence>
<dbReference type="GO" id="GO:0008654">
    <property type="term" value="P:phospholipid biosynthetic process"/>
    <property type="evidence" value="ECO:0007669"/>
    <property type="project" value="UniProtKB-KW"/>
</dbReference>
<dbReference type="GO" id="GO:0005886">
    <property type="term" value="C:plasma membrane"/>
    <property type="evidence" value="ECO:0007669"/>
    <property type="project" value="InterPro"/>
</dbReference>
<keyword evidence="5 10" id="KW-1133">Transmembrane helix</keyword>
<dbReference type="AlphaFoldDB" id="A0A6J7D6E9"/>
<dbReference type="HAMAP" id="MF_01043">
    <property type="entry name" value="PlsY"/>
    <property type="match status" value="1"/>
</dbReference>
<dbReference type="Pfam" id="PF02660">
    <property type="entry name" value="G3P_acyltransf"/>
    <property type="match status" value="1"/>
</dbReference>
<evidence type="ECO:0000256" key="3">
    <source>
        <dbReference type="ARBA" id="ARBA00022679"/>
    </source>
</evidence>
<dbReference type="PANTHER" id="PTHR30309">
    <property type="entry name" value="INNER MEMBRANE PROTEIN YGIH"/>
    <property type="match status" value="1"/>
</dbReference>
<evidence type="ECO:0000256" key="5">
    <source>
        <dbReference type="ARBA" id="ARBA00022989"/>
    </source>
</evidence>
<dbReference type="PANTHER" id="PTHR30309:SF0">
    <property type="entry name" value="GLYCEROL-3-PHOSPHATE ACYLTRANSFERASE-RELATED"/>
    <property type="match status" value="1"/>
</dbReference>
<accession>A0A6J7D6E9</accession>
<feature type="transmembrane region" description="Helical" evidence="10">
    <location>
        <begin position="49"/>
        <end position="71"/>
    </location>
</feature>
<proteinExistence type="inferred from homology"/>
<dbReference type="GO" id="GO:0043772">
    <property type="term" value="F:acyl-phosphate glycerol-3-phosphate acyltransferase activity"/>
    <property type="evidence" value="ECO:0007669"/>
    <property type="project" value="InterPro"/>
</dbReference>
<keyword evidence="9" id="KW-1208">Phospholipid metabolism</keyword>
<gene>
    <name evidence="11" type="ORF">UFOPK3376_00551</name>
</gene>
<feature type="transmembrane region" description="Helical" evidence="10">
    <location>
        <begin position="78"/>
        <end position="95"/>
    </location>
</feature>
<keyword evidence="1" id="KW-1003">Cell membrane</keyword>
<keyword evidence="7 10" id="KW-0472">Membrane</keyword>
<name>A0A6J7D6E9_9ZZZZ</name>
<evidence type="ECO:0000256" key="10">
    <source>
        <dbReference type="SAM" id="Phobius"/>
    </source>
</evidence>
<evidence type="ECO:0000256" key="6">
    <source>
        <dbReference type="ARBA" id="ARBA00023098"/>
    </source>
</evidence>
<organism evidence="11">
    <name type="scientific">freshwater metagenome</name>
    <dbReference type="NCBI Taxonomy" id="449393"/>
    <lineage>
        <taxon>unclassified sequences</taxon>
        <taxon>metagenomes</taxon>
        <taxon>ecological metagenomes</taxon>
    </lineage>
</organism>
<keyword evidence="8" id="KW-0594">Phospholipid biosynthesis</keyword>